<evidence type="ECO:0000313" key="2">
    <source>
        <dbReference type="EMBL" id="KAA3677859.1"/>
    </source>
</evidence>
<proteinExistence type="predicted"/>
<gene>
    <name evidence="2" type="ORF">DEA37_0007771</name>
</gene>
<evidence type="ECO:0008006" key="4">
    <source>
        <dbReference type="Google" id="ProtNLM"/>
    </source>
</evidence>
<reference evidence="2 3" key="1">
    <citation type="journal article" date="2019" name="Gigascience">
        <title>Whole-genome sequence of the oriental lung fluke Paragonimus westermani.</title>
        <authorList>
            <person name="Oey H."/>
            <person name="Zakrzewski M."/>
            <person name="Narain K."/>
            <person name="Devi K.R."/>
            <person name="Agatsuma T."/>
            <person name="Nawaratna S."/>
            <person name="Gobert G.N."/>
            <person name="Jones M.K."/>
            <person name="Ragan M.A."/>
            <person name="McManus D.P."/>
            <person name="Krause L."/>
        </authorList>
    </citation>
    <scope>NUCLEOTIDE SEQUENCE [LARGE SCALE GENOMIC DNA]</scope>
    <source>
        <strain evidence="2 3">IND2009</strain>
    </source>
</reference>
<dbReference type="AlphaFoldDB" id="A0A5J4NR06"/>
<keyword evidence="3" id="KW-1185">Reference proteome</keyword>
<feature type="chain" id="PRO_5023852448" description="Farnesoic acid O-methyl transferase domain-containing protein" evidence="1">
    <location>
        <begin position="17"/>
        <end position="196"/>
    </location>
</feature>
<keyword evidence="1" id="KW-0732">Signal</keyword>
<comment type="caution">
    <text evidence="2">The sequence shown here is derived from an EMBL/GenBank/DDBJ whole genome shotgun (WGS) entry which is preliminary data.</text>
</comment>
<name>A0A5J4NR06_9TREM</name>
<feature type="signal peptide" evidence="1">
    <location>
        <begin position="1"/>
        <end position="16"/>
    </location>
</feature>
<sequence>MILISGLHLFSVHVQLCRLNASLQCKSPVEDSNVNYVNISSNFSTSTFNVSHTRIRLWISTENYTDTLPVTIGTVQIDESDPYLKSAVWRTGEWQIKTTSSNVDPVIIGLFHDGCGNCSAMLLSNMSASNSTSADSLANWRRKVCFSVDPPSVRYYSLTTFSGSLILRSLDSTQSFDELSHILTFCSFPKNETDGG</sequence>
<evidence type="ECO:0000313" key="3">
    <source>
        <dbReference type="Proteomes" id="UP000324629"/>
    </source>
</evidence>
<accession>A0A5J4NR06</accession>
<dbReference type="EMBL" id="QNGE01001317">
    <property type="protein sequence ID" value="KAA3677859.1"/>
    <property type="molecule type" value="Genomic_DNA"/>
</dbReference>
<dbReference type="Proteomes" id="UP000324629">
    <property type="component" value="Unassembled WGS sequence"/>
</dbReference>
<organism evidence="2 3">
    <name type="scientific">Paragonimus westermani</name>
    <dbReference type="NCBI Taxonomy" id="34504"/>
    <lineage>
        <taxon>Eukaryota</taxon>
        <taxon>Metazoa</taxon>
        <taxon>Spiralia</taxon>
        <taxon>Lophotrochozoa</taxon>
        <taxon>Platyhelminthes</taxon>
        <taxon>Trematoda</taxon>
        <taxon>Digenea</taxon>
        <taxon>Plagiorchiida</taxon>
        <taxon>Troglotremata</taxon>
        <taxon>Troglotrematidae</taxon>
        <taxon>Paragonimus</taxon>
    </lineage>
</organism>
<protein>
    <recommendedName>
        <fullName evidence="4">Farnesoic acid O-methyl transferase domain-containing protein</fullName>
    </recommendedName>
</protein>
<evidence type="ECO:0000256" key="1">
    <source>
        <dbReference type="SAM" id="SignalP"/>
    </source>
</evidence>